<accession>A0ABV7BQC9</accession>
<name>A0ABV7BQC9_9PROT</name>
<comment type="caution">
    <text evidence="1">The sequence shown here is derived from an EMBL/GenBank/DDBJ whole genome shotgun (WGS) entry which is preliminary data.</text>
</comment>
<reference evidence="2" key="1">
    <citation type="journal article" date="2019" name="Int. J. Syst. Evol. Microbiol.">
        <title>The Global Catalogue of Microorganisms (GCM) 10K type strain sequencing project: providing services to taxonomists for standard genome sequencing and annotation.</title>
        <authorList>
            <consortium name="The Broad Institute Genomics Platform"/>
            <consortium name="The Broad Institute Genome Sequencing Center for Infectious Disease"/>
            <person name="Wu L."/>
            <person name="Ma J."/>
        </authorList>
    </citation>
    <scope>NUCLEOTIDE SEQUENCE [LARGE SCALE GENOMIC DNA]</scope>
    <source>
        <strain evidence="2">CGMCC 1.16855</strain>
    </source>
</reference>
<evidence type="ECO:0000313" key="2">
    <source>
        <dbReference type="Proteomes" id="UP001595420"/>
    </source>
</evidence>
<proteinExistence type="predicted"/>
<organism evidence="1 2">
    <name type="scientific">Falsiroseomonas tokyonensis</name>
    <dbReference type="NCBI Taxonomy" id="430521"/>
    <lineage>
        <taxon>Bacteria</taxon>
        <taxon>Pseudomonadati</taxon>
        <taxon>Pseudomonadota</taxon>
        <taxon>Alphaproteobacteria</taxon>
        <taxon>Acetobacterales</taxon>
        <taxon>Roseomonadaceae</taxon>
        <taxon>Falsiroseomonas</taxon>
    </lineage>
</organism>
<sequence>MMARPSEIDPSQLLPAPPAGESLATILARLRQLAVAALDAGHPLAAAQIAGTADRLEAETWPLPARPDYRAP</sequence>
<protein>
    <submittedName>
        <fullName evidence="1">Uncharacterized protein</fullName>
    </submittedName>
</protein>
<gene>
    <name evidence="1" type="ORF">ACFOD3_04240</name>
</gene>
<dbReference type="EMBL" id="JBHRSB010000001">
    <property type="protein sequence ID" value="MFC2999091.1"/>
    <property type="molecule type" value="Genomic_DNA"/>
</dbReference>
<keyword evidence="2" id="KW-1185">Reference proteome</keyword>
<dbReference type="RefSeq" id="WP_216834893.1">
    <property type="nucleotide sequence ID" value="NZ_JAFNJS010000001.1"/>
</dbReference>
<evidence type="ECO:0000313" key="1">
    <source>
        <dbReference type="EMBL" id="MFC2999091.1"/>
    </source>
</evidence>
<dbReference type="Proteomes" id="UP001595420">
    <property type="component" value="Unassembled WGS sequence"/>
</dbReference>